<accession>A0A1J1J8Q3</accession>
<dbReference type="EMBL" id="CVRI01000075">
    <property type="protein sequence ID" value="CRL08354.1"/>
    <property type="molecule type" value="Genomic_DNA"/>
</dbReference>
<reference evidence="2 3" key="1">
    <citation type="submission" date="2015-04" db="EMBL/GenBank/DDBJ databases">
        <authorList>
            <person name="Syromyatnikov M.Y."/>
            <person name="Popov V.N."/>
        </authorList>
    </citation>
    <scope>NUCLEOTIDE SEQUENCE [LARGE SCALE GENOMIC DNA]</scope>
</reference>
<dbReference type="AlphaFoldDB" id="A0A1J1J8Q3"/>
<proteinExistence type="predicted"/>
<feature type="chain" id="PRO_5012136541" evidence="1">
    <location>
        <begin position="23"/>
        <end position="70"/>
    </location>
</feature>
<evidence type="ECO:0000313" key="3">
    <source>
        <dbReference type="Proteomes" id="UP000183832"/>
    </source>
</evidence>
<sequence>MSRILLLFLFAYVFTIIGFVIAGGDVGSYPKCSLGESEPCVQEVEGFRCPTGYSFVSADITDTNCCCEKN</sequence>
<organism evidence="2 3">
    <name type="scientific">Clunio marinus</name>
    <dbReference type="NCBI Taxonomy" id="568069"/>
    <lineage>
        <taxon>Eukaryota</taxon>
        <taxon>Metazoa</taxon>
        <taxon>Ecdysozoa</taxon>
        <taxon>Arthropoda</taxon>
        <taxon>Hexapoda</taxon>
        <taxon>Insecta</taxon>
        <taxon>Pterygota</taxon>
        <taxon>Neoptera</taxon>
        <taxon>Endopterygota</taxon>
        <taxon>Diptera</taxon>
        <taxon>Nematocera</taxon>
        <taxon>Chironomoidea</taxon>
        <taxon>Chironomidae</taxon>
        <taxon>Clunio</taxon>
    </lineage>
</organism>
<evidence type="ECO:0000313" key="2">
    <source>
        <dbReference type="EMBL" id="CRL08354.1"/>
    </source>
</evidence>
<dbReference type="Proteomes" id="UP000183832">
    <property type="component" value="Unassembled WGS sequence"/>
</dbReference>
<keyword evidence="3" id="KW-1185">Reference proteome</keyword>
<gene>
    <name evidence="2" type="ORF">CLUMA_CG021311</name>
</gene>
<name>A0A1J1J8Q3_9DIPT</name>
<evidence type="ECO:0000256" key="1">
    <source>
        <dbReference type="SAM" id="SignalP"/>
    </source>
</evidence>
<keyword evidence="1" id="KW-0732">Signal</keyword>
<feature type="signal peptide" evidence="1">
    <location>
        <begin position="1"/>
        <end position="22"/>
    </location>
</feature>
<protein>
    <submittedName>
        <fullName evidence="2">CLUMA_CG021311, isoform A</fullName>
    </submittedName>
</protein>